<protein>
    <submittedName>
        <fullName evidence="1">Uncharacterized protein</fullName>
    </submittedName>
</protein>
<sequence>MDWFGSFLCPTQIVEDAIQAAASRVAADAWCCGVISVQHLYPGSDGQMAPWRSASFADSPQ</sequence>
<dbReference type="EMBL" id="MEHJ01000001">
    <property type="protein sequence ID" value="OEJ28663.1"/>
    <property type="molecule type" value="Genomic_DNA"/>
</dbReference>
<keyword evidence="2" id="KW-1185">Reference proteome</keyword>
<organism evidence="1 2">
    <name type="scientific">Streptomyces agglomeratus</name>
    <dbReference type="NCBI Taxonomy" id="285458"/>
    <lineage>
        <taxon>Bacteria</taxon>
        <taxon>Bacillati</taxon>
        <taxon>Actinomycetota</taxon>
        <taxon>Actinomycetes</taxon>
        <taxon>Kitasatosporales</taxon>
        <taxon>Streptomycetaceae</taxon>
        <taxon>Streptomyces</taxon>
    </lineage>
</organism>
<dbReference type="AlphaFoldDB" id="A0A1E5PGJ9"/>
<evidence type="ECO:0000313" key="2">
    <source>
        <dbReference type="Proteomes" id="UP000095759"/>
    </source>
</evidence>
<dbReference type="Proteomes" id="UP000095759">
    <property type="component" value="Unassembled WGS sequence"/>
</dbReference>
<comment type="caution">
    <text evidence="1">The sequence shown here is derived from an EMBL/GenBank/DDBJ whole genome shotgun (WGS) entry which is preliminary data.</text>
</comment>
<proteinExistence type="predicted"/>
<accession>A0A1E5PGJ9</accession>
<name>A0A1E5PGJ9_9ACTN</name>
<gene>
    <name evidence="1" type="ORF">AS594_33520</name>
</gene>
<evidence type="ECO:0000313" key="1">
    <source>
        <dbReference type="EMBL" id="OEJ28663.1"/>
    </source>
</evidence>
<reference evidence="1 2" key="1">
    <citation type="submission" date="2016-08" db="EMBL/GenBank/DDBJ databases">
        <title>Complete genome sequence of Streptomyces agglomeratus strain 6-3-2, a novel anti-MRSA actinomycete isolated from Wuli of Tebit, China.</title>
        <authorList>
            <person name="Chen X."/>
        </authorList>
    </citation>
    <scope>NUCLEOTIDE SEQUENCE [LARGE SCALE GENOMIC DNA]</scope>
    <source>
        <strain evidence="1 2">6-3-2</strain>
    </source>
</reference>